<protein>
    <submittedName>
        <fullName evidence="1">Uncharacterized protein</fullName>
    </submittedName>
</protein>
<comment type="caution">
    <text evidence="1">The sequence shown here is derived from an EMBL/GenBank/DDBJ whole genome shotgun (WGS) entry which is preliminary data.</text>
</comment>
<dbReference type="Proteomes" id="UP001272052">
    <property type="component" value="Unassembled WGS sequence"/>
</dbReference>
<evidence type="ECO:0000313" key="2">
    <source>
        <dbReference type="Proteomes" id="UP001272052"/>
    </source>
</evidence>
<gene>
    <name evidence="1" type="ORF">MmiAt1_10750</name>
</gene>
<dbReference type="EMBL" id="JAWDKC010000018">
    <property type="protein sequence ID" value="MDV0445492.1"/>
    <property type="molecule type" value="Genomic_DNA"/>
</dbReference>
<sequence>MHRLIFITSARCASVGTDYLPFSVWHRLPYCLRLLLLPYCLRLLLSLPPPTREPLRFQSFSAKSPLIFSKFKTKPVRLEKLLTMSNPIKKHFKIYIQ</sequence>
<proteinExistence type="predicted"/>
<keyword evidence="2" id="KW-1185">Reference proteome</keyword>
<reference evidence="1 2" key="1">
    <citation type="submission" date="2023-06" db="EMBL/GenBank/DDBJ databases">
        <title>Genome sequence of Methanimicrococcus sp. At1.</title>
        <authorList>
            <person name="Protasov E."/>
            <person name="Platt K."/>
            <person name="Poehlein A."/>
            <person name="Daniel R."/>
            <person name="Brune A."/>
        </authorList>
    </citation>
    <scope>NUCLEOTIDE SEQUENCE [LARGE SCALE GENOMIC DNA]</scope>
    <source>
        <strain evidence="1 2">At1</strain>
    </source>
</reference>
<evidence type="ECO:0000313" key="1">
    <source>
        <dbReference type="EMBL" id="MDV0445492.1"/>
    </source>
</evidence>
<organism evidence="1 2">
    <name type="scientific">Methanimicrococcus hacksteinii</name>
    <dbReference type="NCBI Taxonomy" id="3028293"/>
    <lineage>
        <taxon>Archaea</taxon>
        <taxon>Methanobacteriati</taxon>
        <taxon>Methanobacteriota</taxon>
        <taxon>Stenosarchaea group</taxon>
        <taxon>Methanomicrobia</taxon>
        <taxon>Methanosarcinales</taxon>
        <taxon>Methanosarcinaceae</taxon>
        <taxon>Methanimicrococcus</taxon>
    </lineage>
</organism>
<accession>A0ABU3VQ04</accession>
<name>A0ABU3VQ04_9EURY</name>